<evidence type="ECO:0000313" key="1">
    <source>
        <dbReference type="EMBL" id="NBH63025.1"/>
    </source>
</evidence>
<dbReference type="RefSeq" id="WP_160203299.1">
    <property type="nucleotide sequence ID" value="NZ_QXWK01000056.1"/>
</dbReference>
<evidence type="ECO:0000313" key="2">
    <source>
        <dbReference type="Proteomes" id="UP000446866"/>
    </source>
</evidence>
<accession>A0A845QP48</accession>
<proteinExistence type="predicted"/>
<gene>
    <name evidence="1" type="ORF">D0435_15395</name>
</gene>
<name>A0A845QP48_9FIRM</name>
<keyword evidence="2" id="KW-1185">Reference proteome</keyword>
<sequence>MKSKKIVICSITILTVCIALCLNIGYKTNENGETYGRMAHIADPTGIFLKEDPDLIAVMATNGKSGYVKKDDFVSEIPKNPEEALNIQEDSFVKSIPVYKNDGITVIGEFQFN</sequence>
<dbReference type="AlphaFoldDB" id="A0A845QP48"/>
<protein>
    <submittedName>
        <fullName evidence="1">Uncharacterized protein</fullName>
    </submittedName>
</protein>
<dbReference type="Proteomes" id="UP000446866">
    <property type="component" value="Unassembled WGS sequence"/>
</dbReference>
<organism evidence="1 2">
    <name type="scientific">Anaerotruncus colihominis</name>
    <dbReference type="NCBI Taxonomy" id="169435"/>
    <lineage>
        <taxon>Bacteria</taxon>
        <taxon>Bacillati</taxon>
        <taxon>Bacillota</taxon>
        <taxon>Clostridia</taxon>
        <taxon>Eubacteriales</taxon>
        <taxon>Oscillospiraceae</taxon>
        <taxon>Anaerotruncus</taxon>
    </lineage>
</organism>
<comment type="caution">
    <text evidence="1">The sequence shown here is derived from an EMBL/GenBank/DDBJ whole genome shotgun (WGS) entry which is preliminary data.</text>
</comment>
<dbReference type="EMBL" id="QXWK01000056">
    <property type="protein sequence ID" value="NBH63025.1"/>
    <property type="molecule type" value="Genomic_DNA"/>
</dbReference>
<reference evidence="1 2" key="1">
    <citation type="submission" date="2018-08" db="EMBL/GenBank/DDBJ databases">
        <title>Murine metabolic-syndrome-specific gut microbial biobank.</title>
        <authorList>
            <person name="Liu C."/>
        </authorList>
    </citation>
    <scope>NUCLEOTIDE SEQUENCE [LARGE SCALE GENOMIC DNA]</scope>
    <source>
        <strain evidence="1 2">28</strain>
    </source>
</reference>